<proteinExistence type="predicted"/>
<name>A0A8D5FES3_9BACT</name>
<accession>A0A8D5FES3</accession>
<sequence length="246" mass="26218">MEKKAWSATGTVYLAALDENKNPVGGFREVGNVYPLSLKVETEIKKQISRMKGTAGQTLHTKASIKDITGTMNVREWNAKNLAWALSGEEVAMTATAGSVAAESITVVLDEWIKLGHEDISNLAVTGHTAGTDFLVNESLGLFKALSSGGISAGDLDVAYDYAAESGYRVDIGTRPLIRVAMLVDGENEYDGSPFIAKFDAVVLSANAEISFISDPGSEYDELPFSLSFETLPGKTSPGSINKIAM</sequence>
<dbReference type="Proteomes" id="UP000826725">
    <property type="component" value="Chromosome"/>
</dbReference>
<reference evidence="1" key="1">
    <citation type="submission" date="2020-09" db="EMBL/GenBank/DDBJ databases">
        <title>Desulfogranum mesoprofundum gen. nov., sp. nov., a novel mesophilic, sulfate-reducing chemolithoautotroph isolated from a deep-sea hydrothermal vent chimney in the Suiyo Seamount.</title>
        <authorList>
            <person name="Hashimoto Y."/>
            <person name="Nakagawa S."/>
        </authorList>
    </citation>
    <scope>NUCLEOTIDE SEQUENCE</scope>
    <source>
        <strain evidence="1">KT2</strain>
    </source>
</reference>
<protein>
    <recommendedName>
        <fullName evidence="3">Major tail protein</fullName>
    </recommendedName>
</protein>
<keyword evidence="2" id="KW-1185">Reference proteome</keyword>
<dbReference type="EMBL" id="AP024086">
    <property type="protein sequence ID" value="BCL59968.1"/>
    <property type="molecule type" value="Genomic_DNA"/>
</dbReference>
<organism evidence="1 2">
    <name type="scientific">Desulfomarina profundi</name>
    <dbReference type="NCBI Taxonomy" id="2772557"/>
    <lineage>
        <taxon>Bacteria</taxon>
        <taxon>Pseudomonadati</taxon>
        <taxon>Thermodesulfobacteriota</taxon>
        <taxon>Desulfobulbia</taxon>
        <taxon>Desulfobulbales</taxon>
        <taxon>Desulfobulbaceae</taxon>
        <taxon>Desulfomarina</taxon>
    </lineage>
</organism>
<evidence type="ECO:0000313" key="1">
    <source>
        <dbReference type="EMBL" id="BCL59968.1"/>
    </source>
</evidence>
<dbReference type="RefSeq" id="WP_228856143.1">
    <property type="nucleotide sequence ID" value="NZ_AP024086.1"/>
</dbReference>
<dbReference type="KEGG" id="dbk:DGMP_06610"/>
<evidence type="ECO:0008006" key="3">
    <source>
        <dbReference type="Google" id="ProtNLM"/>
    </source>
</evidence>
<evidence type="ECO:0000313" key="2">
    <source>
        <dbReference type="Proteomes" id="UP000826725"/>
    </source>
</evidence>
<gene>
    <name evidence="1" type="ORF">DGMP_06610</name>
</gene>
<dbReference type="AlphaFoldDB" id="A0A8D5FES3"/>